<dbReference type="InterPro" id="IPR025714">
    <property type="entry name" value="Methyltranfer_dom"/>
</dbReference>
<dbReference type="Proteomes" id="UP001214854">
    <property type="component" value="Unassembled WGS sequence"/>
</dbReference>
<evidence type="ECO:0000259" key="2">
    <source>
        <dbReference type="Pfam" id="PF13847"/>
    </source>
</evidence>
<dbReference type="SUPFAM" id="SSF53335">
    <property type="entry name" value="S-adenosyl-L-methionine-dependent methyltransferases"/>
    <property type="match status" value="1"/>
</dbReference>
<keyword evidence="1" id="KW-0732">Signal</keyword>
<keyword evidence="3" id="KW-0489">Methyltransferase</keyword>
<dbReference type="InterPro" id="IPR029063">
    <property type="entry name" value="SAM-dependent_MTases_sf"/>
</dbReference>
<proteinExistence type="predicted"/>
<feature type="signal peptide" evidence="1">
    <location>
        <begin position="1"/>
        <end position="19"/>
    </location>
</feature>
<sequence>MKTLRALGLSLLLATTALAVTAHEVDPKIAEAAFAASDRPAAQVERDAVRKAEVAFILHHVKSGDRVLDMGAGQGYMSYLLSSAVGPTGTVYVQNPQGWVDYYKMAGALDEMKAKRPNVQVVVAPFTAIPAPLKSYDVIVSSMIYHDTYNEKGQDALAMNKALFGQLKSGGLYIIVDHHAPAGSGTTATNTTHRIDKKIVIDDLNKAGFLLVDDEDILSHPEDKRDLNVFDPAVRGKTDRFVLVFKKP</sequence>
<evidence type="ECO:0000313" key="4">
    <source>
        <dbReference type="Proteomes" id="UP001214854"/>
    </source>
</evidence>
<feature type="domain" description="Methyltransferase" evidence="2">
    <location>
        <begin position="62"/>
        <end position="179"/>
    </location>
</feature>
<dbReference type="InterPro" id="IPR016980">
    <property type="entry name" value="S-AdoMet-dep_MeTrfase_Alr7345"/>
</dbReference>
<dbReference type="RefSeq" id="WP_272748365.1">
    <property type="nucleotide sequence ID" value="NZ_JAQQKX010000008.1"/>
</dbReference>
<organism evidence="3 4">
    <name type="scientific">Asticcacaulis aquaticus</name>
    <dbReference type="NCBI Taxonomy" id="2984212"/>
    <lineage>
        <taxon>Bacteria</taxon>
        <taxon>Pseudomonadati</taxon>
        <taxon>Pseudomonadota</taxon>
        <taxon>Alphaproteobacteria</taxon>
        <taxon>Caulobacterales</taxon>
        <taxon>Caulobacteraceae</taxon>
        <taxon>Asticcacaulis</taxon>
    </lineage>
</organism>
<feature type="chain" id="PRO_5047452085" evidence="1">
    <location>
        <begin position="20"/>
        <end position="248"/>
    </location>
</feature>
<keyword evidence="4" id="KW-1185">Reference proteome</keyword>
<reference evidence="3 4" key="1">
    <citation type="submission" date="2023-01" db="EMBL/GenBank/DDBJ databases">
        <title>Novel species of the genus Asticcacaulis isolated from rivers.</title>
        <authorList>
            <person name="Lu H."/>
        </authorList>
    </citation>
    <scope>NUCLEOTIDE SEQUENCE [LARGE SCALE GENOMIC DNA]</scope>
    <source>
        <strain evidence="3 4">BYS171W</strain>
    </source>
</reference>
<dbReference type="GO" id="GO:0032259">
    <property type="term" value="P:methylation"/>
    <property type="evidence" value="ECO:0007669"/>
    <property type="project" value="UniProtKB-KW"/>
</dbReference>
<dbReference type="Gene3D" id="3.40.50.150">
    <property type="entry name" value="Vaccinia Virus protein VP39"/>
    <property type="match status" value="1"/>
</dbReference>
<gene>
    <name evidence="3" type="ORF">PQU92_11520</name>
</gene>
<comment type="caution">
    <text evidence="3">The sequence shown here is derived from an EMBL/GenBank/DDBJ whole genome shotgun (WGS) entry which is preliminary data.</text>
</comment>
<accession>A0ABT5HV13</accession>
<evidence type="ECO:0000313" key="3">
    <source>
        <dbReference type="EMBL" id="MDC7683908.1"/>
    </source>
</evidence>
<keyword evidence="3" id="KW-0808">Transferase</keyword>
<dbReference type="PIRSF" id="PIRSF031679">
    <property type="entry name" value="Mtase_Alr7345_prd"/>
    <property type="match status" value="1"/>
</dbReference>
<name>A0ABT5HV13_9CAUL</name>
<protein>
    <submittedName>
        <fullName evidence="3">Methyltransferase domain-containing protein</fullName>
    </submittedName>
</protein>
<dbReference type="EMBL" id="JAQQKX010000008">
    <property type="protein sequence ID" value="MDC7683908.1"/>
    <property type="molecule type" value="Genomic_DNA"/>
</dbReference>
<dbReference type="GO" id="GO:0008168">
    <property type="term" value="F:methyltransferase activity"/>
    <property type="evidence" value="ECO:0007669"/>
    <property type="project" value="UniProtKB-KW"/>
</dbReference>
<dbReference type="Pfam" id="PF13847">
    <property type="entry name" value="Methyltransf_31"/>
    <property type="match status" value="1"/>
</dbReference>
<evidence type="ECO:0000256" key="1">
    <source>
        <dbReference type="SAM" id="SignalP"/>
    </source>
</evidence>